<dbReference type="EMBL" id="EQ980444">
    <property type="protein sequence ID" value="EEF25132.1"/>
    <property type="molecule type" value="Genomic_DNA"/>
</dbReference>
<keyword evidence="2" id="KW-1185">Reference proteome</keyword>
<proteinExistence type="predicted"/>
<reference evidence="2" key="1">
    <citation type="journal article" date="2010" name="Nat. Biotechnol.">
        <title>Draft genome sequence of the oilseed species Ricinus communis.</title>
        <authorList>
            <person name="Chan A.P."/>
            <person name="Crabtree J."/>
            <person name="Zhao Q."/>
            <person name="Lorenzi H."/>
            <person name="Orvis J."/>
            <person name="Puiu D."/>
            <person name="Melake-Berhan A."/>
            <person name="Jones K.M."/>
            <person name="Redman J."/>
            <person name="Chen G."/>
            <person name="Cahoon E.B."/>
            <person name="Gedil M."/>
            <person name="Stanke M."/>
            <person name="Haas B.J."/>
            <person name="Wortman J.R."/>
            <person name="Fraser-Liggett C.M."/>
            <person name="Ravel J."/>
            <person name="Rabinowicz P.D."/>
        </authorList>
    </citation>
    <scope>NUCLEOTIDE SEQUENCE [LARGE SCALE GENOMIC DNA]</scope>
    <source>
        <strain evidence="2">cv. Hale</strain>
    </source>
</reference>
<gene>
    <name evidence="1" type="ORF">RCOM_1790710</name>
</gene>
<dbReference type="Proteomes" id="UP000008311">
    <property type="component" value="Unassembled WGS sequence"/>
</dbReference>
<feature type="non-terminal residue" evidence="1">
    <location>
        <position position="57"/>
    </location>
</feature>
<protein>
    <submittedName>
        <fullName evidence="1">Uncharacterized protein</fullName>
    </submittedName>
</protein>
<evidence type="ECO:0000313" key="1">
    <source>
        <dbReference type="EMBL" id="EEF25132.1"/>
    </source>
</evidence>
<evidence type="ECO:0000313" key="2">
    <source>
        <dbReference type="Proteomes" id="UP000008311"/>
    </source>
</evidence>
<dbReference type="InParanoid" id="B9TG84"/>
<dbReference type="AlphaFoldDB" id="B9TG84"/>
<organism evidence="1 2">
    <name type="scientific">Ricinus communis</name>
    <name type="common">Castor bean</name>
    <dbReference type="NCBI Taxonomy" id="3988"/>
    <lineage>
        <taxon>Eukaryota</taxon>
        <taxon>Viridiplantae</taxon>
        <taxon>Streptophyta</taxon>
        <taxon>Embryophyta</taxon>
        <taxon>Tracheophyta</taxon>
        <taxon>Spermatophyta</taxon>
        <taxon>Magnoliopsida</taxon>
        <taxon>eudicotyledons</taxon>
        <taxon>Gunneridae</taxon>
        <taxon>Pentapetalae</taxon>
        <taxon>rosids</taxon>
        <taxon>fabids</taxon>
        <taxon>Malpighiales</taxon>
        <taxon>Euphorbiaceae</taxon>
        <taxon>Acalyphoideae</taxon>
        <taxon>Acalypheae</taxon>
        <taxon>Ricinus</taxon>
    </lineage>
</organism>
<name>B9TG84_RICCO</name>
<accession>B9TG84</accession>
<sequence>MHRRRGCHHRAIARGAEVIGFQLDGGEVLRALRQVRETRIAAGRVGQRHHAAGVQKT</sequence>